<dbReference type="SUPFAM" id="SSF50630">
    <property type="entry name" value="Acid proteases"/>
    <property type="match status" value="1"/>
</dbReference>
<dbReference type="GO" id="GO:0006508">
    <property type="term" value="P:proteolysis"/>
    <property type="evidence" value="ECO:0007669"/>
    <property type="project" value="UniProtKB-KW"/>
</dbReference>
<feature type="region of interest" description="Disordered" evidence="5">
    <location>
        <begin position="233"/>
        <end position="263"/>
    </location>
</feature>
<proteinExistence type="inferred from homology"/>
<dbReference type="PANTHER" id="PTHR12917">
    <property type="entry name" value="ASPARTYL PROTEASE DDI-RELATED"/>
    <property type="match status" value="1"/>
</dbReference>
<evidence type="ECO:0000256" key="1">
    <source>
        <dbReference type="ARBA" id="ARBA00009136"/>
    </source>
</evidence>
<keyword evidence="4" id="KW-0378">Hydrolase</keyword>
<dbReference type="VEuPathDB" id="FungiDB:RhiirFUN_010823"/>
<name>A0A2N0NJY1_9GLOM</name>
<evidence type="ECO:0008006" key="8">
    <source>
        <dbReference type="Google" id="ProtNLM"/>
    </source>
</evidence>
<dbReference type="Proteomes" id="UP000232722">
    <property type="component" value="Unassembled WGS sequence"/>
</dbReference>
<dbReference type="Gene3D" id="2.40.70.10">
    <property type="entry name" value="Acid Proteases"/>
    <property type="match status" value="1"/>
</dbReference>
<comment type="caution">
    <text evidence="6">The sequence shown here is derived from an EMBL/GenBank/DDBJ whole genome shotgun (WGS) entry which is preliminary data.</text>
</comment>
<keyword evidence="2" id="KW-0645">Protease</keyword>
<feature type="non-terminal residue" evidence="6">
    <location>
        <position position="483"/>
    </location>
</feature>
<dbReference type="InterPro" id="IPR021109">
    <property type="entry name" value="Peptidase_aspartic_dom_sf"/>
</dbReference>
<feature type="compositionally biased region" description="Basic and acidic residues" evidence="5">
    <location>
        <begin position="233"/>
        <end position="243"/>
    </location>
</feature>
<sequence>MEGIRPTGSTESVQGNVQRMVQPTTSTVQPAPIRLKKKMITRKRPLQKPQPSIAAHIQPYNIVADLQQQRANISFGQLFQISPKLRSNIGKSIRKPDSPNATALYCDAKVKGQEIPLILDSGAAGSIVSCQLLNDLGIAIDRPSTTLMINVNGERKRPLGEVLNFPITIKGVTIPVDVVVTDAMTYSAIVGNDWLSKVKANIDYETSNMIIHWEGKDIEVPIEYFELPMERRRKQEEVNRKGEEEEEDMSEEEEETEKEYEEEDLDEKVYCHFKVKRRPSTRIGQNSSLRLTCRFQEVITAGIYPKENFVLTKDGVYLDKSFYLWTYFARLNEQFQRKPPKRATWMYDWKGPTARCWCDGRLFAPSDSCSRCYEELTNYITVQRLSPRIVAEISSDFENRKPDPDNLVQDAMPSEIQLEEEIDVANEHDRQLCFYCKKKDPDEWKRQNEVPLHFGHAELTQEWDAKLFELPMGDLTKEQKMNL</sequence>
<comment type="similarity">
    <text evidence="1">Belongs to the DDI1 family.</text>
</comment>
<evidence type="ECO:0000313" key="6">
    <source>
        <dbReference type="EMBL" id="PKB94873.1"/>
    </source>
</evidence>
<protein>
    <recommendedName>
        <fullName evidence="8">Gag-pol fusion protein</fullName>
    </recommendedName>
</protein>
<dbReference type="EMBL" id="LLXJ01005437">
    <property type="protein sequence ID" value="PKB94873.1"/>
    <property type="molecule type" value="Genomic_DNA"/>
</dbReference>
<accession>A0A2N0NJY1</accession>
<evidence type="ECO:0000256" key="5">
    <source>
        <dbReference type="SAM" id="MobiDB-lite"/>
    </source>
</evidence>
<reference evidence="6 7" key="1">
    <citation type="submission" date="2016-04" db="EMBL/GenBank/DDBJ databases">
        <title>Genome analyses suggest a sexual origin of heterokaryosis in a supposedly ancient asexual fungus.</title>
        <authorList>
            <person name="Ropars J."/>
            <person name="Sedzielewska K."/>
            <person name="Noel J."/>
            <person name="Charron P."/>
            <person name="Farinelli L."/>
            <person name="Marton T."/>
            <person name="Kruger M."/>
            <person name="Pelin A."/>
            <person name="Brachmann A."/>
            <person name="Corradi N."/>
        </authorList>
    </citation>
    <scope>NUCLEOTIDE SEQUENCE [LARGE SCALE GENOMIC DNA]</scope>
    <source>
        <strain evidence="6 7">A5</strain>
    </source>
</reference>
<evidence type="ECO:0000256" key="2">
    <source>
        <dbReference type="ARBA" id="ARBA00022670"/>
    </source>
</evidence>
<evidence type="ECO:0000256" key="4">
    <source>
        <dbReference type="ARBA" id="ARBA00022801"/>
    </source>
</evidence>
<dbReference type="VEuPathDB" id="FungiDB:RhiirA1_447207"/>
<dbReference type="VEuPathDB" id="FungiDB:FUN_006652"/>
<dbReference type="Pfam" id="PF08284">
    <property type="entry name" value="RVP_2"/>
    <property type="match status" value="1"/>
</dbReference>
<dbReference type="GO" id="GO:0004190">
    <property type="term" value="F:aspartic-type endopeptidase activity"/>
    <property type="evidence" value="ECO:0007669"/>
    <property type="project" value="UniProtKB-KW"/>
</dbReference>
<dbReference type="PANTHER" id="PTHR12917:SF1">
    <property type="entry name" value="AT13091P"/>
    <property type="match status" value="1"/>
</dbReference>
<dbReference type="CDD" id="cd00303">
    <property type="entry name" value="retropepsin_like"/>
    <property type="match status" value="1"/>
</dbReference>
<keyword evidence="3" id="KW-0064">Aspartyl protease</keyword>
<organism evidence="6 7">
    <name type="scientific">Rhizophagus irregularis</name>
    <dbReference type="NCBI Taxonomy" id="588596"/>
    <lineage>
        <taxon>Eukaryota</taxon>
        <taxon>Fungi</taxon>
        <taxon>Fungi incertae sedis</taxon>
        <taxon>Mucoromycota</taxon>
        <taxon>Glomeromycotina</taxon>
        <taxon>Glomeromycetes</taxon>
        <taxon>Glomerales</taxon>
        <taxon>Glomeraceae</taxon>
        <taxon>Rhizophagus</taxon>
    </lineage>
</organism>
<evidence type="ECO:0000313" key="7">
    <source>
        <dbReference type="Proteomes" id="UP000232722"/>
    </source>
</evidence>
<feature type="compositionally biased region" description="Acidic residues" evidence="5">
    <location>
        <begin position="244"/>
        <end position="263"/>
    </location>
</feature>
<gene>
    <name evidence="6" type="ORF">RhiirA5_386385</name>
</gene>
<reference evidence="6 7" key="2">
    <citation type="submission" date="2017-09" db="EMBL/GenBank/DDBJ databases">
        <title>Extensive intraspecific genome diversity in a model arbuscular mycorrhizal fungus.</title>
        <authorList>
            <person name="Chen E.C."/>
            <person name="Morin E."/>
            <person name="Beaudet D."/>
            <person name="Noel J."/>
            <person name="Ndikumana S."/>
            <person name="Charron P."/>
            <person name="St-Onge C."/>
            <person name="Giorgi J."/>
            <person name="Grigoriev I.V."/>
            <person name="Roux C."/>
            <person name="Martin F.M."/>
            <person name="Corradi N."/>
        </authorList>
    </citation>
    <scope>NUCLEOTIDE SEQUENCE [LARGE SCALE GENOMIC DNA]</scope>
    <source>
        <strain evidence="6 7">A5</strain>
    </source>
</reference>
<evidence type="ECO:0000256" key="3">
    <source>
        <dbReference type="ARBA" id="ARBA00022750"/>
    </source>
</evidence>
<dbReference type="AlphaFoldDB" id="A0A2N0NJY1"/>